<name>A0A9D2IDE5_9BACT</name>
<proteinExistence type="predicted"/>
<gene>
    <name evidence="2" type="ORF">H9779_04155</name>
</gene>
<protein>
    <submittedName>
        <fullName evidence="2">Uncharacterized protein</fullName>
    </submittedName>
</protein>
<reference evidence="2" key="1">
    <citation type="journal article" date="2021" name="PeerJ">
        <title>Extensive microbial diversity within the chicken gut microbiome revealed by metagenomics and culture.</title>
        <authorList>
            <person name="Gilroy R."/>
            <person name="Ravi A."/>
            <person name="Getino M."/>
            <person name="Pursley I."/>
            <person name="Horton D.L."/>
            <person name="Alikhan N.F."/>
            <person name="Baker D."/>
            <person name="Gharbi K."/>
            <person name="Hall N."/>
            <person name="Watson M."/>
            <person name="Adriaenssens E.M."/>
            <person name="Foster-Nyarko E."/>
            <person name="Jarju S."/>
            <person name="Secka A."/>
            <person name="Antonio M."/>
            <person name="Oren A."/>
            <person name="Chaudhuri R.R."/>
            <person name="La Ragione R."/>
            <person name="Hildebrand F."/>
            <person name="Pallen M.J."/>
        </authorList>
    </citation>
    <scope>NUCLEOTIDE SEQUENCE</scope>
    <source>
        <strain evidence="2">CHK169-11906</strain>
    </source>
</reference>
<organism evidence="2 3">
    <name type="scientific">Candidatus Alistipes avicola</name>
    <dbReference type="NCBI Taxonomy" id="2838432"/>
    <lineage>
        <taxon>Bacteria</taxon>
        <taxon>Pseudomonadati</taxon>
        <taxon>Bacteroidota</taxon>
        <taxon>Bacteroidia</taxon>
        <taxon>Bacteroidales</taxon>
        <taxon>Rikenellaceae</taxon>
        <taxon>Alistipes</taxon>
    </lineage>
</organism>
<evidence type="ECO:0000313" key="3">
    <source>
        <dbReference type="Proteomes" id="UP000824259"/>
    </source>
</evidence>
<evidence type="ECO:0000313" key="2">
    <source>
        <dbReference type="EMBL" id="HJA98779.1"/>
    </source>
</evidence>
<accession>A0A9D2IDE5</accession>
<dbReference type="AlphaFoldDB" id="A0A9D2IDE5"/>
<sequence length="790" mass="89699">MELMIDNRPCDIDEKQAVSINYDAGELSDIESGREGVSLQLQLPSTPTNDQIFRFAADPYTGSRFNDTAHRGALKCNGATLMTGYIRLLQSETGPEEAYIVELICGTAEWAQQAATEMFNTLGIDFSERLTPMSIVQSWTNDSPVKFFPVHRDDYTPELSSTELLPVERLLSADDYHPFIALSAIVEAIFSETGYTIESKFMKSEFFRSLYMSGAYVSRNTNAVRNHMDFFARRKTTAASTANSAGRVYASPFRILNSVGNFVETVNPNDTNDLGEPLTDVFSNNHCFTIKDGEIQFAPITSVTTGFEYHIRYITAHRILSRTRLRGFDSVYLGDGTDLELPLANRYVDRRDEIKPYFQYRAIVFDHTDGNAYRLTCTRDGSVGYVVGEFSSRTARMTTPTADAVSAPKLLYKPAGSSAYTVYPGDWALYDGYIEETGQTEVEMTIRTNPVTVTPSSPKTFSTIYFYGAEEGMSFQLSRECTLRPDFSSAPGLNTQISFQDIGRHSIHRIVVLEALQHLFNLRFYTDTEAKKVYIEPRDDFFKLGTPIDWSEKIDHTHPILLSDMAQEIERVRIYKFREADGAVRRLNNTLEEPLGEWHMINNSAATINREKSLPNPLFSPTVNETEHYPNAPSASIMQVGDRDDSDASDRWNFTPRIVRYCGMHPLPENEQWGFPSNGTSYPLAAFLREDADEGFTLGFEDRYGHSGLNRYYTTQTEQQHRCQYITLYLRLEPHEIESLFQIQKSVPCIASNFRFQIGGESVLCTLQRIEEYDPRQPSTRCVFARQPNR</sequence>
<dbReference type="Proteomes" id="UP000824259">
    <property type="component" value="Unassembled WGS sequence"/>
</dbReference>
<feature type="region of interest" description="Disordered" evidence="1">
    <location>
        <begin position="623"/>
        <end position="642"/>
    </location>
</feature>
<comment type="caution">
    <text evidence="2">The sequence shown here is derived from an EMBL/GenBank/DDBJ whole genome shotgun (WGS) entry which is preliminary data.</text>
</comment>
<evidence type="ECO:0000256" key="1">
    <source>
        <dbReference type="SAM" id="MobiDB-lite"/>
    </source>
</evidence>
<dbReference type="EMBL" id="DWYR01000011">
    <property type="protein sequence ID" value="HJA98779.1"/>
    <property type="molecule type" value="Genomic_DNA"/>
</dbReference>
<reference evidence="2" key="2">
    <citation type="submission" date="2021-04" db="EMBL/GenBank/DDBJ databases">
        <authorList>
            <person name="Gilroy R."/>
        </authorList>
    </citation>
    <scope>NUCLEOTIDE SEQUENCE</scope>
    <source>
        <strain evidence="2">CHK169-11906</strain>
    </source>
</reference>